<evidence type="ECO:0000256" key="3">
    <source>
        <dbReference type="RuleBase" id="RU361153"/>
    </source>
</evidence>
<evidence type="ECO:0000256" key="4">
    <source>
        <dbReference type="SAM" id="SignalP"/>
    </source>
</evidence>
<dbReference type="PANTHER" id="PTHR34142">
    <property type="entry name" value="ENDO-BETA-1,4-GLUCANASE A"/>
    <property type="match status" value="1"/>
</dbReference>
<evidence type="ECO:0000256" key="2">
    <source>
        <dbReference type="ARBA" id="ARBA00023295"/>
    </source>
</evidence>
<keyword evidence="2 3" id="KW-0326">Glycosidase</keyword>
<feature type="signal peptide" evidence="4">
    <location>
        <begin position="1"/>
        <end position="29"/>
    </location>
</feature>
<dbReference type="GO" id="GO:0004553">
    <property type="term" value="F:hydrolase activity, hydrolyzing O-glycosyl compounds"/>
    <property type="evidence" value="ECO:0007669"/>
    <property type="project" value="InterPro"/>
</dbReference>
<protein>
    <recommendedName>
        <fullName evidence="5">Glycoside hydrolase family 5 domain-containing protein</fullName>
    </recommendedName>
</protein>
<feature type="chain" id="PRO_5039416197" description="Glycoside hydrolase family 5 domain-containing protein" evidence="4">
    <location>
        <begin position="30"/>
        <end position="337"/>
    </location>
</feature>
<evidence type="ECO:0000259" key="5">
    <source>
        <dbReference type="Pfam" id="PF00150"/>
    </source>
</evidence>
<evidence type="ECO:0000256" key="1">
    <source>
        <dbReference type="ARBA" id="ARBA00022801"/>
    </source>
</evidence>
<dbReference type="EMBL" id="JACHIR010000001">
    <property type="protein sequence ID" value="MBB5896162.1"/>
    <property type="molecule type" value="Genomic_DNA"/>
</dbReference>
<feature type="domain" description="Glycoside hydrolase family 5" evidence="5">
    <location>
        <begin position="58"/>
        <end position="296"/>
    </location>
</feature>
<dbReference type="Proteomes" id="UP000585638">
    <property type="component" value="Unassembled WGS sequence"/>
</dbReference>
<dbReference type="InterPro" id="IPR001547">
    <property type="entry name" value="Glyco_hydro_5"/>
</dbReference>
<sequence length="337" mass="36231">MNSSPIRKLVAAVCCAVGVAGLAAVTAPAADAATISQFRGVNWADPRDNYASDEVVPSGLSTADSYATTYAKASAVIGQFQAELGANTVRLPVNPATVNGRFWNSYTGAVDAATAKGFKVILGYWEAPNAKDGRIDDTAAFTAMWQRITARYASNGHVYFEPMNEPFGYTSQEWTGIVASWLSAHPNVPRSRVIVDGTGYADDVKPVCADNRLNGTRLALHFYGFWHSTWTDPKQWVADFDQRLGTCAYRTILDEFGASMTTGLNYNGPVDGSNEIAYIQSVTTRLRELHMGSVYWPGLRTGDTYSLTALHGSGTALSLSVTNASGASRVALAWGLR</sequence>
<keyword evidence="4" id="KW-0732">Signal</keyword>
<comment type="caution">
    <text evidence="6">The sequence shown here is derived from an EMBL/GenBank/DDBJ whole genome shotgun (WGS) entry which is preliminary data.</text>
</comment>
<keyword evidence="7" id="KW-1185">Reference proteome</keyword>
<name>A0A7W9KP68_9PSEU</name>
<comment type="similarity">
    <text evidence="3">Belongs to the glycosyl hydrolase 5 (cellulase A) family.</text>
</comment>
<dbReference type="AlphaFoldDB" id="A0A7W9KP68"/>
<accession>A0A7W9KP68</accession>
<dbReference type="GO" id="GO:0009251">
    <property type="term" value="P:glucan catabolic process"/>
    <property type="evidence" value="ECO:0007669"/>
    <property type="project" value="TreeGrafter"/>
</dbReference>
<gene>
    <name evidence="6" type="ORF">BJ998_007358</name>
</gene>
<dbReference type="PANTHER" id="PTHR34142:SF1">
    <property type="entry name" value="GLYCOSIDE HYDROLASE FAMILY 5 DOMAIN-CONTAINING PROTEIN"/>
    <property type="match status" value="1"/>
</dbReference>
<dbReference type="InterPro" id="IPR017853">
    <property type="entry name" value="GH"/>
</dbReference>
<dbReference type="Pfam" id="PF00150">
    <property type="entry name" value="Cellulase"/>
    <property type="match status" value="1"/>
</dbReference>
<proteinExistence type="inferred from homology"/>
<evidence type="ECO:0000313" key="7">
    <source>
        <dbReference type="Proteomes" id="UP000585638"/>
    </source>
</evidence>
<organism evidence="6 7">
    <name type="scientific">Kutzneria kofuensis</name>
    <dbReference type="NCBI Taxonomy" id="103725"/>
    <lineage>
        <taxon>Bacteria</taxon>
        <taxon>Bacillati</taxon>
        <taxon>Actinomycetota</taxon>
        <taxon>Actinomycetes</taxon>
        <taxon>Pseudonocardiales</taxon>
        <taxon>Pseudonocardiaceae</taxon>
        <taxon>Kutzneria</taxon>
    </lineage>
</organism>
<reference evidence="6 7" key="1">
    <citation type="submission" date="2020-08" db="EMBL/GenBank/DDBJ databases">
        <title>Sequencing the genomes of 1000 actinobacteria strains.</title>
        <authorList>
            <person name="Klenk H.-P."/>
        </authorList>
    </citation>
    <scope>NUCLEOTIDE SEQUENCE [LARGE SCALE GENOMIC DNA]</scope>
    <source>
        <strain evidence="6 7">DSM 43851</strain>
    </source>
</reference>
<keyword evidence="1 3" id="KW-0378">Hydrolase</keyword>
<dbReference type="RefSeq" id="WP_184867862.1">
    <property type="nucleotide sequence ID" value="NZ_BAAAWY010000023.1"/>
</dbReference>
<dbReference type="Gene3D" id="3.20.20.80">
    <property type="entry name" value="Glycosidases"/>
    <property type="match status" value="1"/>
</dbReference>
<dbReference type="SUPFAM" id="SSF51445">
    <property type="entry name" value="(Trans)glycosidases"/>
    <property type="match status" value="1"/>
</dbReference>
<evidence type="ECO:0000313" key="6">
    <source>
        <dbReference type="EMBL" id="MBB5896162.1"/>
    </source>
</evidence>